<protein>
    <recommendedName>
        <fullName evidence="5">Transposase</fullName>
    </recommendedName>
</protein>
<dbReference type="SUPFAM" id="SSF46689">
    <property type="entry name" value="Homeodomain-like"/>
    <property type="match status" value="1"/>
</dbReference>
<feature type="compositionally biased region" description="Low complexity" evidence="2">
    <location>
        <begin position="88"/>
        <end position="102"/>
    </location>
</feature>
<feature type="compositionally biased region" description="Basic residues" evidence="2">
    <location>
        <begin position="75"/>
        <end position="87"/>
    </location>
</feature>
<dbReference type="Proteomes" id="UP001157353">
    <property type="component" value="Unassembled WGS sequence"/>
</dbReference>
<proteinExistence type="inferred from homology"/>
<evidence type="ECO:0000256" key="1">
    <source>
        <dbReference type="ARBA" id="ARBA00009964"/>
    </source>
</evidence>
<evidence type="ECO:0000256" key="2">
    <source>
        <dbReference type="SAM" id="MobiDB-lite"/>
    </source>
</evidence>
<dbReference type="RefSeq" id="WP_284202117.1">
    <property type="nucleotide sequence ID" value="NZ_BSPQ01000001.1"/>
</dbReference>
<evidence type="ECO:0008006" key="5">
    <source>
        <dbReference type="Google" id="ProtNLM"/>
    </source>
</evidence>
<dbReference type="InterPro" id="IPR009057">
    <property type="entry name" value="Homeodomain-like_sf"/>
</dbReference>
<gene>
    <name evidence="3" type="ORF">GCM10007916_00590</name>
</gene>
<reference evidence="4" key="1">
    <citation type="journal article" date="2019" name="Int. J. Syst. Evol. Microbiol.">
        <title>The Global Catalogue of Microorganisms (GCM) 10K type strain sequencing project: providing services to taxonomists for standard genome sequencing and annotation.</title>
        <authorList>
            <consortium name="The Broad Institute Genomics Platform"/>
            <consortium name="The Broad Institute Genome Sequencing Center for Infectious Disease"/>
            <person name="Wu L."/>
            <person name="Ma J."/>
        </authorList>
    </citation>
    <scope>NUCLEOTIDE SEQUENCE [LARGE SCALE GENOMIC DNA]</scope>
    <source>
        <strain evidence="4">NBRC 103166</strain>
    </source>
</reference>
<keyword evidence="4" id="KW-1185">Reference proteome</keyword>
<sequence>MNKKTTRPIFTVEFKQSAVKLVTEQGYIRQEAANNLGVSLSAITRWVRTETQTDSKPGAREGRKTKKPSNLNPLFKKHKSAKYKPRTNHNNQNNQNNQNSQK</sequence>
<dbReference type="Gene3D" id="1.10.10.60">
    <property type="entry name" value="Homeodomain-like"/>
    <property type="match status" value="1"/>
</dbReference>
<accession>A0ABQ6DVA6</accession>
<dbReference type="EMBL" id="BSPQ01000001">
    <property type="protein sequence ID" value="GLS88992.1"/>
    <property type="molecule type" value="Genomic_DNA"/>
</dbReference>
<feature type="compositionally biased region" description="Basic and acidic residues" evidence="2">
    <location>
        <begin position="48"/>
        <end position="62"/>
    </location>
</feature>
<feature type="region of interest" description="Disordered" evidence="2">
    <location>
        <begin position="48"/>
        <end position="102"/>
    </location>
</feature>
<evidence type="ECO:0000313" key="4">
    <source>
        <dbReference type="Proteomes" id="UP001157353"/>
    </source>
</evidence>
<dbReference type="Pfam" id="PF01527">
    <property type="entry name" value="HTH_Tnp_1"/>
    <property type="match status" value="1"/>
</dbReference>
<dbReference type="InterPro" id="IPR002514">
    <property type="entry name" value="Transposase_8"/>
</dbReference>
<organism evidence="3 4">
    <name type="scientific">Psychromonas marina</name>
    <dbReference type="NCBI Taxonomy" id="88364"/>
    <lineage>
        <taxon>Bacteria</taxon>
        <taxon>Pseudomonadati</taxon>
        <taxon>Pseudomonadota</taxon>
        <taxon>Gammaproteobacteria</taxon>
        <taxon>Alteromonadales</taxon>
        <taxon>Psychromonadaceae</taxon>
        <taxon>Psychromonas</taxon>
    </lineage>
</organism>
<comment type="caution">
    <text evidence="3">The sequence shown here is derived from an EMBL/GenBank/DDBJ whole genome shotgun (WGS) entry which is preliminary data.</text>
</comment>
<evidence type="ECO:0000313" key="3">
    <source>
        <dbReference type="EMBL" id="GLS88992.1"/>
    </source>
</evidence>
<name>A0ABQ6DVA6_9GAMM</name>
<comment type="similarity">
    <text evidence="1">Belongs to the transposase 8 family.</text>
</comment>